<evidence type="ECO:0000313" key="2">
    <source>
        <dbReference type="EMBL" id="SET17641.1"/>
    </source>
</evidence>
<protein>
    <recommendedName>
        <fullName evidence="4">DUF2490 domain-containing protein</fullName>
    </recommendedName>
</protein>
<dbReference type="InterPro" id="IPR019619">
    <property type="entry name" value="DUF2490"/>
</dbReference>
<dbReference type="Pfam" id="PF10677">
    <property type="entry name" value="DUF2490"/>
    <property type="match status" value="1"/>
</dbReference>
<accession>A0A1I0CE34</accession>
<dbReference type="RefSeq" id="WP_090658409.1">
    <property type="nucleotide sequence ID" value="NZ_FOIA01000014.1"/>
</dbReference>
<reference evidence="3" key="1">
    <citation type="submission" date="2016-10" db="EMBL/GenBank/DDBJ databases">
        <authorList>
            <person name="Varghese N."/>
            <person name="Submissions S."/>
        </authorList>
    </citation>
    <scope>NUCLEOTIDE SEQUENCE [LARGE SCALE GENOMIC DNA]</scope>
    <source>
        <strain evidence="3">Nm71</strain>
    </source>
</reference>
<keyword evidence="1" id="KW-0732">Signal</keyword>
<feature type="chain" id="PRO_5011503481" description="DUF2490 domain-containing protein" evidence="1">
    <location>
        <begin position="25"/>
        <end position="240"/>
    </location>
</feature>
<name>A0A1I0CE34_9PROT</name>
<gene>
    <name evidence="2" type="ORF">SAMN05216326_11453</name>
</gene>
<proteinExistence type="predicted"/>
<evidence type="ECO:0000313" key="3">
    <source>
        <dbReference type="Proteomes" id="UP000199345"/>
    </source>
</evidence>
<evidence type="ECO:0008006" key="4">
    <source>
        <dbReference type="Google" id="ProtNLM"/>
    </source>
</evidence>
<sequence>MFKKLNILLVSTVLMLIVNSTASAATAYAEDFQLWGNTTARGNFGALGNSKVLWWLEGQGRLGADASRFAQGIVRPGIGYALNDKTSVWLGYAWIPTSRPFAARSPFNEHRIWQQLLWTDKFSFGTLQSRTRLEQRFFDIPGSTDVHHRFRQLFKLGIPIAEVPNLSFVIANEIFMNFNDVDMGFQSGFDQNRIFGGFAYKFNPMVTGEIGYLNQYLNRRNSSRLDSMQHILSVNLFLSF</sequence>
<dbReference type="Proteomes" id="UP000199345">
    <property type="component" value="Unassembled WGS sequence"/>
</dbReference>
<keyword evidence="3" id="KW-1185">Reference proteome</keyword>
<dbReference type="EMBL" id="FOIA01000014">
    <property type="protein sequence ID" value="SET17641.1"/>
    <property type="molecule type" value="Genomic_DNA"/>
</dbReference>
<dbReference type="OrthoDB" id="5381041at2"/>
<organism evidence="2 3">
    <name type="scientific">Nitrosomonas marina</name>
    <dbReference type="NCBI Taxonomy" id="917"/>
    <lineage>
        <taxon>Bacteria</taxon>
        <taxon>Pseudomonadati</taxon>
        <taxon>Pseudomonadota</taxon>
        <taxon>Betaproteobacteria</taxon>
        <taxon>Nitrosomonadales</taxon>
        <taxon>Nitrosomonadaceae</taxon>
        <taxon>Nitrosomonas</taxon>
    </lineage>
</organism>
<evidence type="ECO:0000256" key="1">
    <source>
        <dbReference type="SAM" id="SignalP"/>
    </source>
</evidence>
<dbReference type="AlphaFoldDB" id="A0A1I0CE34"/>
<feature type="signal peptide" evidence="1">
    <location>
        <begin position="1"/>
        <end position="24"/>
    </location>
</feature>